<dbReference type="STRING" id="31246.A0A183NPK1"/>
<dbReference type="EMBL" id="UZAL01009417">
    <property type="protein sequence ID" value="VDP01977.1"/>
    <property type="molecule type" value="Genomic_DNA"/>
</dbReference>
<protein>
    <submittedName>
        <fullName evidence="1">Uncharacterized protein</fullName>
    </submittedName>
</protein>
<dbReference type="AlphaFoldDB" id="A0A183NPK1"/>
<organism evidence="1 2">
    <name type="scientific">Schistosoma mattheei</name>
    <dbReference type="NCBI Taxonomy" id="31246"/>
    <lineage>
        <taxon>Eukaryota</taxon>
        <taxon>Metazoa</taxon>
        <taxon>Spiralia</taxon>
        <taxon>Lophotrochozoa</taxon>
        <taxon>Platyhelminthes</taxon>
        <taxon>Trematoda</taxon>
        <taxon>Digenea</taxon>
        <taxon>Strigeidida</taxon>
        <taxon>Schistosomatoidea</taxon>
        <taxon>Schistosomatidae</taxon>
        <taxon>Schistosoma</taxon>
    </lineage>
</organism>
<sequence>IQHISGANDIVADALSRITSSNSSQRIDLLKLFQLQKEEIDLQHELSSTTNDSVSIDRPRAAYLVGNPVHVDFPSVSSNDTNPTLTIRQATANTHDDTSAVSENKFKTKRSGRKVRFSEHLNDCCTQNTSLHFISSRFFFVQYVI</sequence>
<evidence type="ECO:0000313" key="1">
    <source>
        <dbReference type="EMBL" id="VDP01977.1"/>
    </source>
</evidence>
<dbReference type="Proteomes" id="UP000269396">
    <property type="component" value="Unassembled WGS sequence"/>
</dbReference>
<gene>
    <name evidence="1" type="ORF">SMTD_LOCUS4037</name>
</gene>
<accession>A0A183NPK1</accession>
<reference evidence="1 2" key="1">
    <citation type="submission" date="2018-11" db="EMBL/GenBank/DDBJ databases">
        <authorList>
            <consortium name="Pathogen Informatics"/>
        </authorList>
    </citation>
    <scope>NUCLEOTIDE SEQUENCE [LARGE SCALE GENOMIC DNA]</scope>
    <source>
        <strain>Denwood</strain>
        <strain evidence="2">Zambia</strain>
    </source>
</reference>
<proteinExistence type="predicted"/>
<keyword evidence="2" id="KW-1185">Reference proteome</keyword>
<evidence type="ECO:0000313" key="2">
    <source>
        <dbReference type="Proteomes" id="UP000269396"/>
    </source>
</evidence>
<feature type="non-terminal residue" evidence="1">
    <location>
        <position position="1"/>
    </location>
</feature>
<name>A0A183NPK1_9TREM</name>